<proteinExistence type="predicted"/>
<organism evidence="5 6">
    <name type="scientific">Funneliformis caledonium</name>
    <dbReference type="NCBI Taxonomy" id="1117310"/>
    <lineage>
        <taxon>Eukaryota</taxon>
        <taxon>Fungi</taxon>
        <taxon>Fungi incertae sedis</taxon>
        <taxon>Mucoromycota</taxon>
        <taxon>Glomeromycotina</taxon>
        <taxon>Glomeromycetes</taxon>
        <taxon>Glomerales</taxon>
        <taxon>Glomeraceae</taxon>
        <taxon>Funneliformis</taxon>
    </lineage>
</organism>
<evidence type="ECO:0000259" key="4">
    <source>
        <dbReference type="Pfam" id="PF20147"/>
    </source>
</evidence>
<keyword evidence="6" id="KW-1185">Reference proteome</keyword>
<sequence>MNQSGGSSVQTEIFPPENIRLHTKYTKRYFTEIKIMIFCFVVGTDLGSVFRVGGQIKTTIAELKDMIYEKNKIDFQNFDANKLNLWLVDIPYDTENIKLRTLQSRFRDMEEENIIIQELGGKKLSPVDDIGDIFTYDSKNILVKAFPHINILSIDQLIDALALIRNVEAMESDLPSSQNDPCVKLKMAPSFFKINLPSTITQQSATPVDLCLPPYESKSGMNYLNPFYDDSQFIDTVSLVQEKLINNPRDITILAGVSGGGKTSTAFGISIQHWTIYVDFSPSGGQYGDFVGRELERIRAKPPMYDQTEEQSKVFDMLDLGIISRGLLLIKMLVQEKISTPKEWLFAQLRIMNIEEITEALRVDNVSLLFRYIIKCLGVKSLILIFDEAQVLCGHEYGEYNGSSQKLWKKKWNLLQAYIEHLTHLPVTCLIAGTYMHMASGISLVTSVGKVPGLHVHIVLKLPFLTRDDVQRNLDTVIDMRDVTPETCNFLGFHLSGRPRNCASFVRMLISERESRNRTKDQEMHELISLWYAKISDDMGTYLENACKSLGANYFNPETAILDVLRLRVFYNYKFKHAIELLQHSIIPCQSPEYIMCSRDDKTFNEIQINPSFESYLVSGIEMFLLNRGKTLVDIFVEYIIRLNNTSSIGNEFDAVFISAMIQKRGFNVREELNKWKNGQEFNLPSWITPTMRFTTISNLSGGVPIVEYVKNTTYYGSYAIQPDRFSGSDAVISLVDDKQDVILLSASCTISGEPVKRGKIKEQVFKSCMNFQYMVLKQKRKNFQIEDQEEKFSWRESEQLQIGFGNFLTPNEEVNSEEKEEEDLNYDDLDYDLDYTKNTENYQISKVSEHAKNHEEIKSSTVGKKHIYVSVELPHRAGKRSKLFRFNEYGDLVIIVDDRNIECVFGPVIKKLMKKISYKENQENSMNQKDLMDETE</sequence>
<dbReference type="GO" id="GO:0043657">
    <property type="term" value="C:host cell"/>
    <property type="evidence" value="ECO:0007669"/>
    <property type="project" value="UniProtKB-SubCell"/>
</dbReference>
<reference evidence="5" key="1">
    <citation type="submission" date="2021-06" db="EMBL/GenBank/DDBJ databases">
        <authorList>
            <person name="Kallberg Y."/>
            <person name="Tangrot J."/>
            <person name="Rosling A."/>
        </authorList>
    </citation>
    <scope>NUCLEOTIDE SEQUENCE</scope>
    <source>
        <strain evidence="5">UK204</strain>
    </source>
</reference>
<dbReference type="GO" id="GO:0005576">
    <property type="term" value="C:extracellular region"/>
    <property type="evidence" value="ECO:0007669"/>
    <property type="project" value="UniProtKB-SubCell"/>
</dbReference>
<name>A0A9N9H9Q8_9GLOM</name>
<keyword evidence="3" id="KW-0964">Secreted</keyword>
<dbReference type="EMBL" id="CAJVPQ010004750">
    <property type="protein sequence ID" value="CAG8657641.1"/>
    <property type="molecule type" value="Genomic_DNA"/>
</dbReference>
<comment type="caution">
    <text evidence="5">The sequence shown here is derived from an EMBL/GenBank/DDBJ whole genome shotgun (WGS) entry which is preliminary data.</text>
</comment>
<evidence type="ECO:0000256" key="1">
    <source>
        <dbReference type="ARBA" id="ARBA00004340"/>
    </source>
</evidence>
<dbReference type="InterPro" id="IPR045379">
    <property type="entry name" value="Crinkler_N"/>
</dbReference>
<evidence type="ECO:0000256" key="3">
    <source>
        <dbReference type="ARBA" id="ARBA00022525"/>
    </source>
</evidence>
<feature type="domain" description="Crinkler effector protein N-terminal" evidence="4">
    <location>
        <begin position="36"/>
        <end position="138"/>
    </location>
</feature>
<evidence type="ECO:0000256" key="2">
    <source>
        <dbReference type="ARBA" id="ARBA00004613"/>
    </source>
</evidence>
<dbReference type="InterPro" id="IPR027417">
    <property type="entry name" value="P-loop_NTPase"/>
</dbReference>
<evidence type="ECO:0000313" key="5">
    <source>
        <dbReference type="EMBL" id="CAG8657641.1"/>
    </source>
</evidence>
<dbReference type="SUPFAM" id="SSF52540">
    <property type="entry name" value="P-loop containing nucleoside triphosphate hydrolases"/>
    <property type="match status" value="1"/>
</dbReference>
<dbReference type="AlphaFoldDB" id="A0A9N9H9Q8"/>
<gene>
    <name evidence="5" type="ORF">FCALED_LOCUS11386</name>
</gene>
<comment type="subcellular location">
    <subcellularLocation>
        <location evidence="1">Host cell</location>
    </subcellularLocation>
    <subcellularLocation>
        <location evidence="2">Secreted</location>
    </subcellularLocation>
</comment>
<accession>A0A9N9H9Q8</accession>
<protein>
    <submittedName>
        <fullName evidence="5">13634_t:CDS:1</fullName>
    </submittedName>
</protein>
<dbReference type="Pfam" id="PF20147">
    <property type="entry name" value="Crinkler"/>
    <property type="match status" value="1"/>
</dbReference>
<dbReference type="Proteomes" id="UP000789570">
    <property type="component" value="Unassembled WGS sequence"/>
</dbReference>
<evidence type="ECO:0000313" key="6">
    <source>
        <dbReference type="Proteomes" id="UP000789570"/>
    </source>
</evidence>
<dbReference type="OrthoDB" id="2377236at2759"/>